<evidence type="ECO:0000256" key="1">
    <source>
        <dbReference type="SAM" id="MobiDB-lite"/>
    </source>
</evidence>
<keyword evidence="3" id="KW-1185">Reference proteome</keyword>
<organism evidence="2 3">
    <name type="scientific">Cyclotella cryptica</name>
    <dbReference type="NCBI Taxonomy" id="29204"/>
    <lineage>
        <taxon>Eukaryota</taxon>
        <taxon>Sar</taxon>
        <taxon>Stramenopiles</taxon>
        <taxon>Ochrophyta</taxon>
        <taxon>Bacillariophyta</taxon>
        <taxon>Coscinodiscophyceae</taxon>
        <taxon>Thalassiosirophycidae</taxon>
        <taxon>Stephanodiscales</taxon>
        <taxon>Stephanodiscaceae</taxon>
        <taxon>Cyclotella</taxon>
    </lineage>
</organism>
<comment type="caution">
    <text evidence="2">The sequence shown here is derived from an EMBL/GenBank/DDBJ whole genome shotgun (WGS) entry which is preliminary data.</text>
</comment>
<gene>
    <name evidence="2" type="ORF">HJC23_004262</name>
</gene>
<proteinExistence type="predicted"/>
<name>A0ABD3PIT9_9STRA</name>
<sequence>MQEYSSVTEFLESETALSQSGATVTTTANGDTVLTARIRLADHPNDEAVDISALNMQEIERLRDADPFMYHSIVSERRRSSLFDFDDDDDDDAVDGPVQFNFDLQDIERLGPITRHRRRASLYSLDVDDSVNAGDRDPSFSQSDHINADNAPANGGSVHSGIVRVRSAAGGRRRSSLFNLDEESTAGPDPADVSAGSVHSVSVSVESEAIPRRVTSRARQQRQLSQSLQPRRPASSARLERIGGGSFTTTSSGSSIVARKRRFSTEAHSSLIMANLAAALRGAALTPSPDLDSLFDGEDIDNDMDLLQYLRED</sequence>
<feature type="region of interest" description="Disordered" evidence="1">
    <location>
        <begin position="176"/>
        <end position="199"/>
    </location>
</feature>
<accession>A0ABD3PIT9</accession>
<reference evidence="2 3" key="1">
    <citation type="journal article" date="2020" name="G3 (Bethesda)">
        <title>Improved Reference Genome for Cyclotella cryptica CCMP332, a Model for Cell Wall Morphogenesis, Salinity Adaptation, and Lipid Production in Diatoms (Bacillariophyta).</title>
        <authorList>
            <person name="Roberts W.R."/>
            <person name="Downey K.M."/>
            <person name="Ruck E.C."/>
            <person name="Traller J.C."/>
            <person name="Alverson A.J."/>
        </authorList>
    </citation>
    <scope>NUCLEOTIDE SEQUENCE [LARGE SCALE GENOMIC DNA]</scope>
    <source>
        <strain evidence="2 3">CCMP332</strain>
    </source>
</reference>
<dbReference type="Proteomes" id="UP001516023">
    <property type="component" value="Unassembled WGS sequence"/>
</dbReference>
<feature type="compositionally biased region" description="Low complexity" evidence="1">
    <location>
        <begin position="221"/>
        <end position="233"/>
    </location>
</feature>
<feature type="region of interest" description="Disordered" evidence="1">
    <location>
        <begin position="211"/>
        <end position="254"/>
    </location>
</feature>
<feature type="region of interest" description="Disordered" evidence="1">
    <location>
        <begin position="131"/>
        <end position="160"/>
    </location>
</feature>
<dbReference type="EMBL" id="JABMIG020000179">
    <property type="protein sequence ID" value="KAL3787221.1"/>
    <property type="molecule type" value="Genomic_DNA"/>
</dbReference>
<evidence type="ECO:0000313" key="2">
    <source>
        <dbReference type="EMBL" id="KAL3787221.1"/>
    </source>
</evidence>
<dbReference type="AlphaFoldDB" id="A0ABD3PIT9"/>
<protein>
    <submittedName>
        <fullName evidence="2">Uncharacterized protein</fullName>
    </submittedName>
</protein>
<evidence type="ECO:0000313" key="3">
    <source>
        <dbReference type="Proteomes" id="UP001516023"/>
    </source>
</evidence>